<comment type="function">
    <text evidence="5">Negative regulator of class I heat shock genes (grpE-dnaK-dnaJ and groELS operons). Prevents heat-shock induction of these operons.</text>
</comment>
<protein>
    <recommendedName>
        <fullName evidence="5">Heat-inducible transcription repressor HrcA</fullName>
    </recommendedName>
</protein>
<keyword evidence="3 5" id="KW-0346">Stress response</keyword>
<evidence type="ECO:0000256" key="5">
    <source>
        <dbReference type="HAMAP-Rule" id="MF_00081"/>
    </source>
</evidence>
<dbReference type="InterPro" id="IPR002571">
    <property type="entry name" value="HrcA"/>
</dbReference>
<organism evidence="7">
    <name type="scientific">Flexilinea flocculi</name>
    <dbReference type="NCBI Taxonomy" id="1678840"/>
    <lineage>
        <taxon>Bacteria</taxon>
        <taxon>Bacillati</taxon>
        <taxon>Chloroflexota</taxon>
        <taxon>Anaerolineae</taxon>
        <taxon>Anaerolineales</taxon>
        <taxon>Anaerolineaceae</taxon>
        <taxon>Flexilinea</taxon>
    </lineage>
</organism>
<gene>
    <name evidence="5" type="primary">hrcA</name>
    <name evidence="7" type="ORF">ATC1_1199</name>
</gene>
<evidence type="ECO:0000259" key="6">
    <source>
        <dbReference type="Pfam" id="PF01628"/>
    </source>
</evidence>
<comment type="similarity">
    <text evidence="5">Belongs to the HrcA family.</text>
</comment>
<evidence type="ECO:0000256" key="4">
    <source>
        <dbReference type="ARBA" id="ARBA00023163"/>
    </source>
</evidence>
<dbReference type="AlphaFoldDB" id="A0A0K8PAL2"/>
<dbReference type="InterPro" id="IPR036388">
    <property type="entry name" value="WH-like_DNA-bd_sf"/>
</dbReference>
<dbReference type="Proteomes" id="UP000053370">
    <property type="component" value="Unassembled WGS sequence"/>
</dbReference>
<evidence type="ECO:0000313" key="7">
    <source>
        <dbReference type="EMBL" id="GAP39180.1"/>
    </source>
</evidence>
<dbReference type="InterPro" id="IPR023120">
    <property type="entry name" value="WHTH_transcript_rep_HrcA_IDD"/>
</dbReference>
<keyword evidence="4 5" id="KW-0804">Transcription</keyword>
<dbReference type="InterPro" id="IPR036390">
    <property type="entry name" value="WH_DNA-bd_sf"/>
</dbReference>
<sequence>MENLSERQKFILSLVIHEYTRTAQPVGSKNLVNQFQLEMSPATVRNELALLTEMNFLRQPHTSAGRIPTELGYRYFVGVLMRTQELSEATRRMIEHQFYQTQQEQGIDGWMKLSASILASLSHAVSLVSAPLPQRTKLKHLALVSIAGKQVLMVLVLIGGQMQQRFFNVEEQITQEQLIAISNAINFKYKGLTTEQIHGEISKDQNKSDMIDTILKNVLNAMYETDAMQAGEVFTDGLSNVLAEPEFAESEDARRALKILEEKPALQSFLSRTTLEQKIGGIQVLIGGEGTLENFRNCSLVLARYGMPGIVTGTIGVLGPMRMPYSRNIPTVRFVAGLLSDLVSDALAE</sequence>
<dbReference type="HAMAP" id="MF_00081">
    <property type="entry name" value="HrcA"/>
    <property type="match status" value="1"/>
</dbReference>
<proteinExistence type="inferred from homology"/>
<dbReference type="Pfam" id="PF01628">
    <property type="entry name" value="HrcA"/>
    <property type="match status" value="1"/>
</dbReference>
<reference evidence="7" key="1">
    <citation type="journal article" date="2015" name="Genome Announc.">
        <title>Draft Genome Sequence of Anaerolineae Strain TC1, a Novel Isolate from a Methanogenic Wastewater Treatment System.</title>
        <authorList>
            <person name="Matsuura N."/>
            <person name="Tourlousse D.M."/>
            <person name="Sun L."/>
            <person name="Toyonaga M."/>
            <person name="Kuroda K."/>
            <person name="Ohashi A."/>
            <person name="Cruz R."/>
            <person name="Yamaguchi T."/>
            <person name="Sekiguchi Y."/>
        </authorList>
    </citation>
    <scope>NUCLEOTIDE SEQUENCE [LARGE SCALE GENOMIC DNA]</scope>
    <source>
        <strain evidence="7">TC1</strain>
    </source>
</reference>
<evidence type="ECO:0000256" key="3">
    <source>
        <dbReference type="ARBA" id="ARBA00023016"/>
    </source>
</evidence>
<dbReference type="GO" id="GO:0045892">
    <property type="term" value="P:negative regulation of DNA-templated transcription"/>
    <property type="evidence" value="ECO:0007669"/>
    <property type="project" value="UniProtKB-UniRule"/>
</dbReference>
<dbReference type="PANTHER" id="PTHR34824:SF1">
    <property type="entry name" value="HEAT-INDUCIBLE TRANSCRIPTION REPRESSOR HRCA"/>
    <property type="match status" value="1"/>
</dbReference>
<dbReference type="Gene3D" id="3.30.390.60">
    <property type="entry name" value="Heat-inducible transcription repressor hrca homolog, domain 3"/>
    <property type="match status" value="1"/>
</dbReference>
<dbReference type="EMBL" id="DF968179">
    <property type="protein sequence ID" value="GAP39180.1"/>
    <property type="molecule type" value="Genomic_DNA"/>
</dbReference>
<evidence type="ECO:0000256" key="1">
    <source>
        <dbReference type="ARBA" id="ARBA00022491"/>
    </source>
</evidence>
<dbReference type="PATRIC" id="fig|1678840.3.peg.123"/>
<dbReference type="InterPro" id="IPR029016">
    <property type="entry name" value="GAF-like_dom_sf"/>
</dbReference>
<dbReference type="Gene3D" id="3.30.450.40">
    <property type="match status" value="1"/>
</dbReference>
<accession>A0A0K8PAL2</accession>
<dbReference type="STRING" id="1678840.ATC1_1199"/>
<dbReference type="InterPro" id="IPR021153">
    <property type="entry name" value="HrcA_C"/>
</dbReference>
<evidence type="ECO:0000313" key="8">
    <source>
        <dbReference type="Proteomes" id="UP000053370"/>
    </source>
</evidence>
<dbReference type="SUPFAM" id="SSF55781">
    <property type="entry name" value="GAF domain-like"/>
    <property type="match status" value="1"/>
</dbReference>
<dbReference type="RefSeq" id="WP_062277004.1">
    <property type="nucleotide sequence ID" value="NZ_DF968179.1"/>
</dbReference>
<keyword evidence="2 5" id="KW-0805">Transcription regulation</keyword>
<dbReference type="GO" id="GO:0003677">
    <property type="term" value="F:DNA binding"/>
    <property type="evidence" value="ECO:0007669"/>
    <property type="project" value="InterPro"/>
</dbReference>
<keyword evidence="1 5" id="KW-0678">Repressor</keyword>
<dbReference type="Gene3D" id="1.10.10.10">
    <property type="entry name" value="Winged helix-like DNA-binding domain superfamily/Winged helix DNA-binding domain"/>
    <property type="match status" value="1"/>
</dbReference>
<dbReference type="SUPFAM" id="SSF46785">
    <property type="entry name" value="Winged helix' DNA-binding domain"/>
    <property type="match status" value="1"/>
</dbReference>
<dbReference type="PIRSF" id="PIRSF005485">
    <property type="entry name" value="HrcA"/>
    <property type="match status" value="1"/>
</dbReference>
<keyword evidence="8" id="KW-1185">Reference proteome</keyword>
<evidence type="ECO:0000256" key="2">
    <source>
        <dbReference type="ARBA" id="ARBA00023015"/>
    </source>
</evidence>
<dbReference type="NCBIfam" id="TIGR00331">
    <property type="entry name" value="hrcA"/>
    <property type="match status" value="1"/>
</dbReference>
<name>A0A0K8PAL2_9CHLR</name>
<feature type="domain" description="Heat-inducible transcription repressor HrcA C-terminal" evidence="6">
    <location>
        <begin position="110"/>
        <end position="329"/>
    </location>
</feature>
<dbReference type="PANTHER" id="PTHR34824">
    <property type="entry name" value="HEAT-INDUCIBLE TRANSCRIPTION REPRESSOR HRCA"/>
    <property type="match status" value="1"/>
</dbReference>